<evidence type="ECO:0000313" key="2">
    <source>
        <dbReference type="EMBL" id="MDN4476494.1"/>
    </source>
</evidence>
<accession>A0ABT8GCU8</accession>
<proteinExistence type="predicted"/>
<keyword evidence="1" id="KW-1133">Transmembrane helix</keyword>
<evidence type="ECO:0000313" key="3">
    <source>
        <dbReference type="Proteomes" id="UP001172728"/>
    </source>
</evidence>
<keyword evidence="1" id="KW-0812">Transmembrane</keyword>
<evidence type="ECO:0000256" key="1">
    <source>
        <dbReference type="SAM" id="Phobius"/>
    </source>
</evidence>
<name>A0ABT8GCU8_9MICO</name>
<protein>
    <submittedName>
        <fullName evidence="2">Uncharacterized protein</fullName>
    </submittedName>
</protein>
<keyword evidence="3" id="KW-1185">Reference proteome</keyword>
<dbReference type="EMBL" id="JAUHPW010000009">
    <property type="protein sequence ID" value="MDN4476494.1"/>
    <property type="molecule type" value="Genomic_DNA"/>
</dbReference>
<organism evidence="2 3">
    <name type="scientific">Demequina litoralis</name>
    <dbReference type="NCBI Taxonomy" id="3051660"/>
    <lineage>
        <taxon>Bacteria</taxon>
        <taxon>Bacillati</taxon>
        <taxon>Actinomycetota</taxon>
        <taxon>Actinomycetes</taxon>
        <taxon>Micrococcales</taxon>
        <taxon>Demequinaceae</taxon>
        <taxon>Demequina</taxon>
    </lineage>
</organism>
<gene>
    <name evidence="2" type="ORF">QQX09_11575</name>
</gene>
<dbReference type="RefSeq" id="WP_301134849.1">
    <property type="nucleotide sequence ID" value="NZ_JAUHPW010000009.1"/>
</dbReference>
<reference evidence="2" key="1">
    <citation type="submission" date="2023-06" db="EMBL/GenBank/DDBJ databases">
        <title>Sysu t00192.</title>
        <authorList>
            <person name="Gao L."/>
            <person name="Fang B.-Z."/>
            <person name="Li W.-J."/>
        </authorList>
    </citation>
    <scope>NUCLEOTIDE SEQUENCE</scope>
    <source>
        <strain evidence="2">SYSU T00192</strain>
    </source>
</reference>
<keyword evidence="1" id="KW-0472">Membrane</keyword>
<feature type="transmembrane region" description="Helical" evidence="1">
    <location>
        <begin position="20"/>
        <end position="42"/>
    </location>
</feature>
<dbReference type="Proteomes" id="UP001172728">
    <property type="component" value="Unassembled WGS sequence"/>
</dbReference>
<sequence length="52" mass="5493">MPDQIATTEPAATAKKEQPFWAVPTVLAIILLSSGGFVLLLAQALKILSSIQ</sequence>
<comment type="caution">
    <text evidence="2">The sequence shown here is derived from an EMBL/GenBank/DDBJ whole genome shotgun (WGS) entry which is preliminary data.</text>
</comment>